<keyword evidence="10" id="KW-1003">Cell membrane</keyword>
<sequence length="138" mass="14501">MADKTQFELVSPERLLISKAVDMVVVPGTEGDFGVLPDHAPLISSVRPGVIAVFEGGQVTDRIFVAGGFAEVTGERCTVLAEQAVPLGDLDKGQIETELKDARDDLTDAKTDADRAAAERAVSVAEAKMVAATEGSPY</sequence>
<evidence type="ECO:0000256" key="4">
    <source>
        <dbReference type="ARBA" id="ARBA00022448"/>
    </source>
</evidence>
<reference evidence="14 15" key="1">
    <citation type="submission" date="2019-08" db="EMBL/GenBank/DDBJ databases">
        <title>Hyperibacter terrae gen. nov., sp. nov. and Hyperibacter viscosus sp. nov., two new members in the family Rhodospirillaceae isolated from the rhizosphere of Hypericum perforatum.</title>
        <authorList>
            <person name="Noviana Z."/>
        </authorList>
    </citation>
    <scope>NUCLEOTIDE SEQUENCE [LARGE SCALE GENOMIC DNA]</scope>
    <source>
        <strain evidence="14 15">R5959</strain>
    </source>
</reference>
<dbReference type="HAMAP" id="MF_00530">
    <property type="entry name" value="ATP_synth_epsil_bac"/>
    <property type="match status" value="1"/>
</dbReference>
<evidence type="ECO:0000256" key="1">
    <source>
        <dbReference type="ARBA" id="ARBA00003543"/>
    </source>
</evidence>
<keyword evidence="8 10" id="KW-0139">CF(1)</keyword>
<keyword evidence="4 10" id="KW-0813">Transport</keyword>
<keyword evidence="6 10" id="KW-0406">Ion transport</keyword>
<dbReference type="GO" id="GO:0012505">
    <property type="term" value="C:endomembrane system"/>
    <property type="evidence" value="ECO:0007669"/>
    <property type="project" value="UniProtKB-SubCell"/>
</dbReference>
<dbReference type="PANTHER" id="PTHR13822:SF10">
    <property type="entry name" value="ATP SYNTHASE EPSILON CHAIN, CHLOROPLASTIC"/>
    <property type="match status" value="1"/>
</dbReference>
<dbReference type="InterPro" id="IPR036771">
    <property type="entry name" value="ATPsynth_dsu/esu_N"/>
</dbReference>
<dbReference type="OrthoDB" id="9799969at2"/>
<dbReference type="Proteomes" id="UP000325797">
    <property type="component" value="Chromosome"/>
</dbReference>
<dbReference type="GO" id="GO:0005886">
    <property type="term" value="C:plasma membrane"/>
    <property type="evidence" value="ECO:0007669"/>
    <property type="project" value="UniProtKB-SubCell"/>
</dbReference>
<keyword evidence="15" id="KW-1185">Reference proteome</keyword>
<evidence type="ECO:0000256" key="8">
    <source>
        <dbReference type="ARBA" id="ARBA00023196"/>
    </source>
</evidence>
<gene>
    <name evidence="10 14" type="primary">atpC</name>
    <name evidence="14" type="ORF">FRZ61_46890</name>
</gene>
<dbReference type="SUPFAM" id="SSF51344">
    <property type="entry name" value="Epsilon subunit of F1F0-ATP synthase N-terminal domain"/>
    <property type="match status" value="1"/>
</dbReference>
<dbReference type="RefSeq" id="WP_151120000.1">
    <property type="nucleotide sequence ID" value="NZ_CP042582.1"/>
</dbReference>
<feature type="coiled-coil region" evidence="12">
    <location>
        <begin position="92"/>
        <end position="119"/>
    </location>
</feature>
<feature type="domain" description="ATP synthase F1 complex delta/epsilon subunit N-terminal" evidence="13">
    <location>
        <begin position="6"/>
        <end position="84"/>
    </location>
</feature>
<dbReference type="PANTHER" id="PTHR13822">
    <property type="entry name" value="ATP SYNTHASE DELTA/EPSILON CHAIN"/>
    <property type="match status" value="1"/>
</dbReference>
<dbReference type="NCBIfam" id="TIGR01216">
    <property type="entry name" value="ATP_synt_epsi"/>
    <property type="match status" value="1"/>
</dbReference>
<evidence type="ECO:0000256" key="12">
    <source>
        <dbReference type="SAM" id="Coils"/>
    </source>
</evidence>
<dbReference type="InterPro" id="IPR001469">
    <property type="entry name" value="ATP_synth_F1_dsu/esu"/>
</dbReference>
<comment type="subunit">
    <text evidence="10 11">F-type ATPases have 2 components, CF(1) - the catalytic core - and CF(0) - the membrane proton channel. CF(1) has five subunits: alpha(3), beta(3), gamma(1), delta(1), epsilon(1). CF(0) has three main subunits: a, b and c.</text>
</comment>
<protein>
    <recommendedName>
        <fullName evidence="10">ATP synthase epsilon chain</fullName>
    </recommendedName>
    <alternativeName>
        <fullName evidence="10">ATP synthase F1 sector epsilon subunit</fullName>
    </alternativeName>
    <alternativeName>
        <fullName evidence="10">F-ATPase epsilon subunit</fullName>
    </alternativeName>
</protein>
<evidence type="ECO:0000256" key="9">
    <source>
        <dbReference type="ARBA" id="ARBA00023310"/>
    </source>
</evidence>
<dbReference type="EMBL" id="CP042582">
    <property type="protein sequence ID" value="QEX24748.1"/>
    <property type="molecule type" value="Genomic_DNA"/>
</dbReference>
<keyword evidence="5 10" id="KW-0375">Hydrogen ion transport</keyword>
<accession>A0A5J6N4A3</accession>
<comment type="function">
    <text evidence="1 10">Produces ATP from ADP in the presence of a proton gradient across the membrane.</text>
</comment>
<dbReference type="CDD" id="cd12152">
    <property type="entry name" value="F1-ATPase_delta"/>
    <property type="match status" value="1"/>
</dbReference>
<dbReference type="Pfam" id="PF02823">
    <property type="entry name" value="ATP-synt_DE_N"/>
    <property type="match status" value="1"/>
</dbReference>
<dbReference type="GO" id="GO:0045259">
    <property type="term" value="C:proton-transporting ATP synthase complex"/>
    <property type="evidence" value="ECO:0007669"/>
    <property type="project" value="UniProtKB-KW"/>
</dbReference>
<evidence type="ECO:0000259" key="13">
    <source>
        <dbReference type="Pfam" id="PF02823"/>
    </source>
</evidence>
<evidence type="ECO:0000313" key="15">
    <source>
        <dbReference type="Proteomes" id="UP000325797"/>
    </source>
</evidence>
<organism evidence="14 15">
    <name type="scientific">Hypericibacter adhaerens</name>
    <dbReference type="NCBI Taxonomy" id="2602016"/>
    <lineage>
        <taxon>Bacteria</taxon>
        <taxon>Pseudomonadati</taxon>
        <taxon>Pseudomonadota</taxon>
        <taxon>Alphaproteobacteria</taxon>
        <taxon>Rhodospirillales</taxon>
        <taxon>Dongiaceae</taxon>
        <taxon>Hypericibacter</taxon>
    </lineage>
</organism>
<comment type="similarity">
    <text evidence="3 10 11">Belongs to the ATPase epsilon chain family.</text>
</comment>
<name>A0A5J6N4A3_9PROT</name>
<evidence type="ECO:0000256" key="7">
    <source>
        <dbReference type="ARBA" id="ARBA00023136"/>
    </source>
</evidence>
<dbReference type="AlphaFoldDB" id="A0A5J6N4A3"/>
<evidence type="ECO:0000313" key="14">
    <source>
        <dbReference type="EMBL" id="QEX24748.1"/>
    </source>
</evidence>
<proteinExistence type="inferred from homology"/>
<keyword evidence="7 10" id="KW-0472">Membrane</keyword>
<evidence type="ECO:0000256" key="3">
    <source>
        <dbReference type="ARBA" id="ARBA00005712"/>
    </source>
</evidence>
<evidence type="ECO:0000256" key="6">
    <source>
        <dbReference type="ARBA" id="ARBA00023065"/>
    </source>
</evidence>
<dbReference type="GO" id="GO:0005524">
    <property type="term" value="F:ATP binding"/>
    <property type="evidence" value="ECO:0007669"/>
    <property type="project" value="UniProtKB-UniRule"/>
</dbReference>
<dbReference type="KEGG" id="hadh:FRZ61_46890"/>
<dbReference type="InterPro" id="IPR020546">
    <property type="entry name" value="ATP_synth_F1_dsu/esu_N"/>
</dbReference>
<evidence type="ECO:0000256" key="5">
    <source>
        <dbReference type="ARBA" id="ARBA00022781"/>
    </source>
</evidence>
<evidence type="ECO:0000256" key="2">
    <source>
        <dbReference type="ARBA" id="ARBA00004184"/>
    </source>
</evidence>
<evidence type="ECO:0000256" key="10">
    <source>
        <dbReference type="HAMAP-Rule" id="MF_00530"/>
    </source>
</evidence>
<dbReference type="Gene3D" id="2.60.15.10">
    <property type="entry name" value="F0F1 ATP synthase delta/epsilon subunit, N-terminal"/>
    <property type="match status" value="1"/>
</dbReference>
<evidence type="ECO:0000256" key="11">
    <source>
        <dbReference type="RuleBase" id="RU003656"/>
    </source>
</evidence>
<comment type="subcellular location">
    <subcellularLocation>
        <location evidence="10">Cell membrane</location>
        <topology evidence="10">Peripheral membrane protein</topology>
    </subcellularLocation>
    <subcellularLocation>
        <location evidence="2">Endomembrane system</location>
        <topology evidence="2">Peripheral membrane protein</topology>
    </subcellularLocation>
</comment>
<dbReference type="GO" id="GO:0046933">
    <property type="term" value="F:proton-transporting ATP synthase activity, rotational mechanism"/>
    <property type="evidence" value="ECO:0007669"/>
    <property type="project" value="UniProtKB-UniRule"/>
</dbReference>
<keyword evidence="12" id="KW-0175">Coiled coil</keyword>
<keyword evidence="9 10" id="KW-0066">ATP synthesis</keyword>
<dbReference type="NCBIfam" id="NF001851">
    <property type="entry name" value="PRK00571.2-4"/>
    <property type="match status" value="1"/>
</dbReference>